<reference evidence="11" key="1">
    <citation type="journal article" date="2014" name="Int. J. Syst. Evol. Microbiol.">
        <title>Complete genome of a new Firmicutes species belonging to the dominant human colonic microbiota ('Ruminococcus bicirculans') reveals two chromosomes and a selective capacity to utilize plant glucans.</title>
        <authorList>
            <consortium name="NISC Comparative Sequencing Program"/>
            <person name="Wegmann U."/>
            <person name="Louis P."/>
            <person name="Goesmann A."/>
            <person name="Henrissat B."/>
            <person name="Duncan S.H."/>
            <person name="Flint H.J."/>
        </authorList>
    </citation>
    <scope>NUCLEOTIDE SEQUENCE</scope>
    <source>
        <strain evidence="11">NBRC 103408</strain>
    </source>
</reference>
<keyword evidence="4 9" id="KW-0997">Cell inner membrane</keyword>
<name>A0ABQ5U228_9PROT</name>
<gene>
    <name evidence="11" type="primary">dctQ</name>
    <name evidence="11" type="ORF">GCM10007924_09410</name>
</gene>
<evidence type="ECO:0000256" key="1">
    <source>
        <dbReference type="ARBA" id="ARBA00004429"/>
    </source>
</evidence>
<feature type="transmembrane region" description="Helical" evidence="9">
    <location>
        <begin position="40"/>
        <end position="62"/>
    </location>
</feature>
<evidence type="ECO:0000313" key="11">
    <source>
        <dbReference type="EMBL" id="GLQ05720.1"/>
    </source>
</evidence>
<evidence type="ECO:0000256" key="5">
    <source>
        <dbReference type="ARBA" id="ARBA00022692"/>
    </source>
</evidence>
<keyword evidence="3" id="KW-1003">Cell membrane</keyword>
<dbReference type="PANTHER" id="PTHR35011:SF2">
    <property type="entry name" value="2,3-DIKETO-L-GULONATE TRAP TRANSPORTER SMALL PERMEASE PROTEIN YIAM"/>
    <property type="match status" value="1"/>
</dbReference>
<dbReference type="Pfam" id="PF04290">
    <property type="entry name" value="DctQ"/>
    <property type="match status" value="1"/>
</dbReference>
<evidence type="ECO:0000256" key="8">
    <source>
        <dbReference type="ARBA" id="ARBA00038436"/>
    </source>
</evidence>
<feature type="transmembrane region" description="Helical" evidence="9">
    <location>
        <begin position="125"/>
        <end position="143"/>
    </location>
</feature>
<keyword evidence="6 9" id="KW-1133">Transmembrane helix</keyword>
<feature type="transmembrane region" description="Helical" evidence="9">
    <location>
        <begin position="83"/>
        <end position="105"/>
    </location>
</feature>
<evidence type="ECO:0000256" key="2">
    <source>
        <dbReference type="ARBA" id="ARBA00022448"/>
    </source>
</evidence>
<evidence type="ECO:0000259" key="10">
    <source>
        <dbReference type="Pfam" id="PF04290"/>
    </source>
</evidence>
<evidence type="ECO:0000256" key="3">
    <source>
        <dbReference type="ARBA" id="ARBA00022475"/>
    </source>
</evidence>
<keyword evidence="2 9" id="KW-0813">Transport</keyword>
<comment type="subunit">
    <text evidence="9">The complex comprises the extracytoplasmic solute receptor protein and the two transmembrane proteins.</text>
</comment>
<sequence>MRQFVDRLEEGVISLLLVAMTLLVFTEVVMRFAFNAGFLWIQELTLLVSGWFVLLGASYGVRVGAHIGVDAVVRLLKPEVRRVVSIVAVLLCLFYCGLLFVGSWEYLAKMYKIGLELDDMVFPKWIAHSILVIGFGLLILRFLELLWKIVKKEQDGFALADEAKEALEELDLRKQDRNGGADQ</sequence>
<dbReference type="EMBL" id="BSNF01000001">
    <property type="protein sequence ID" value="GLQ05720.1"/>
    <property type="molecule type" value="Genomic_DNA"/>
</dbReference>
<comment type="caution">
    <text evidence="11">The sequence shown here is derived from an EMBL/GenBank/DDBJ whole genome shotgun (WGS) entry which is preliminary data.</text>
</comment>
<accession>A0ABQ5U228</accession>
<proteinExistence type="inferred from homology"/>
<evidence type="ECO:0000256" key="4">
    <source>
        <dbReference type="ARBA" id="ARBA00022519"/>
    </source>
</evidence>
<keyword evidence="12" id="KW-1185">Reference proteome</keyword>
<comment type="function">
    <text evidence="9">Part of the tripartite ATP-independent periplasmic (TRAP) transport system.</text>
</comment>
<protein>
    <recommendedName>
        <fullName evidence="9">TRAP transporter small permease protein</fullName>
    </recommendedName>
</protein>
<comment type="similarity">
    <text evidence="8 9">Belongs to the TRAP transporter small permease family.</text>
</comment>
<reference evidence="11" key="2">
    <citation type="submission" date="2023-01" db="EMBL/GenBank/DDBJ databases">
        <title>Draft genome sequence of Sneathiella chinensis strain NBRC 103408.</title>
        <authorList>
            <person name="Sun Q."/>
            <person name="Mori K."/>
        </authorList>
    </citation>
    <scope>NUCLEOTIDE SEQUENCE</scope>
    <source>
        <strain evidence="11">NBRC 103408</strain>
    </source>
</reference>
<keyword evidence="7 9" id="KW-0472">Membrane</keyword>
<feature type="domain" description="Tripartite ATP-independent periplasmic transporters DctQ component" evidence="10">
    <location>
        <begin position="20"/>
        <end position="150"/>
    </location>
</feature>
<evidence type="ECO:0000256" key="7">
    <source>
        <dbReference type="ARBA" id="ARBA00023136"/>
    </source>
</evidence>
<dbReference type="InterPro" id="IPR007387">
    <property type="entry name" value="TRAP_DctQ"/>
</dbReference>
<dbReference type="InterPro" id="IPR055348">
    <property type="entry name" value="DctQ"/>
</dbReference>
<feature type="transmembrane region" description="Helical" evidence="9">
    <location>
        <begin position="12"/>
        <end position="34"/>
    </location>
</feature>
<organism evidence="11 12">
    <name type="scientific">Sneathiella chinensis</name>
    <dbReference type="NCBI Taxonomy" id="349750"/>
    <lineage>
        <taxon>Bacteria</taxon>
        <taxon>Pseudomonadati</taxon>
        <taxon>Pseudomonadota</taxon>
        <taxon>Alphaproteobacteria</taxon>
        <taxon>Sneathiellales</taxon>
        <taxon>Sneathiellaceae</taxon>
        <taxon>Sneathiella</taxon>
    </lineage>
</organism>
<dbReference type="PANTHER" id="PTHR35011">
    <property type="entry name" value="2,3-DIKETO-L-GULONATE TRAP TRANSPORTER SMALL PERMEASE PROTEIN YIAM"/>
    <property type="match status" value="1"/>
</dbReference>
<keyword evidence="5 9" id="KW-0812">Transmembrane</keyword>
<evidence type="ECO:0000313" key="12">
    <source>
        <dbReference type="Proteomes" id="UP001161409"/>
    </source>
</evidence>
<evidence type="ECO:0000256" key="6">
    <source>
        <dbReference type="ARBA" id="ARBA00022989"/>
    </source>
</evidence>
<dbReference type="Proteomes" id="UP001161409">
    <property type="component" value="Unassembled WGS sequence"/>
</dbReference>
<comment type="subcellular location">
    <subcellularLocation>
        <location evidence="1 9">Cell inner membrane</location>
        <topology evidence="1 9">Multi-pass membrane protein</topology>
    </subcellularLocation>
</comment>
<evidence type="ECO:0000256" key="9">
    <source>
        <dbReference type="RuleBase" id="RU369079"/>
    </source>
</evidence>